<proteinExistence type="predicted"/>
<name>A0A0E9VHN3_ANGAN</name>
<organism evidence="1">
    <name type="scientific">Anguilla anguilla</name>
    <name type="common">European freshwater eel</name>
    <name type="synonym">Muraena anguilla</name>
    <dbReference type="NCBI Taxonomy" id="7936"/>
    <lineage>
        <taxon>Eukaryota</taxon>
        <taxon>Metazoa</taxon>
        <taxon>Chordata</taxon>
        <taxon>Craniata</taxon>
        <taxon>Vertebrata</taxon>
        <taxon>Euteleostomi</taxon>
        <taxon>Actinopterygii</taxon>
        <taxon>Neopterygii</taxon>
        <taxon>Teleostei</taxon>
        <taxon>Anguilliformes</taxon>
        <taxon>Anguillidae</taxon>
        <taxon>Anguilla</taxon>
    </lineage>
</organism>
<reference evidence="1" key="2">
    <citation type="journal article" date="2015" name="Fish Shellfish Immunol.">
        <title>Early steps in the European eel (Anguilla anguilla)-Vibrio vulnificus interaction in the gills: Role of the RtxA13 toxin.</title>
        <authorList>
            <person name="Callol A."/>
            <person name="Pajuelo D."/>
            <person name="Ebbesson L."/>
            <person name="Teles M."/>
            <person name="MacKenzie S."/>
            <person name="Amaro C."/>
        </authorList>
    </citation>
    <scope>NUCLEOTIDE SEQUENCE</scope>
</reference>
<evidence type="ECO:0000313" key="1">
    <source>
        <dbReference type="EMBL" id="JAH77582.1"/>
    </source>
</evidence>
<protein>
    <submittedName>
        <fullName evidence="1">Uncharacterized protein</fullName>
    </submittedName>
</protein>
<reference evidence="1" key="1">
    <citation type="submission" date="2014-11" db="EMBL/GenBank/DDBJ databases">
        <authorList>
            <person name="Amaro Gonzalez C."/>
        </authorList>
    </citation>
    <scope>NUCLEOTIDE SEQUENCE</scope>
</reference>
<sequence length="31" mass="3635">MILFHNDPTLWQQFREGPFSCFSMTMPSGTQ</sequence>
<accession>A0A0E9VHN3</accession>
<dbReference type="AlphaFoldDB" id="A0A0E9VHN3"/>
<dbReference type="EMBL" id="GBXM01030995">
    <property type="protein sequence ID" value="JAH77582.1"/>
    <property type="molecule type" value="Transcribed_RNA"/>
</dbReference>